<gene>
    <name evidence="1" type="ORF">FRZ06_01860</name>
</gene>
<proteinExistence type="predicted"/>
<reference evidence="1" key="1">
    <citation type="submission" date="2019-08" db="EMBL/GenBank/DDBJ databases">
        <title>Genome sequence of Clostridiales bacterium MT110.</title>
        <authorList>
            <person name="Cao J."/>
        </authorList>
    </citation>
    <scope>NUCLEOTIDE SEQUENCE</scope>
    <source>
        <strain evidence="1">MT110</strain>
    </source>
</reference>
<organism evidence="1 2">
    <name type="scientific">Anoxybacterium hadale</name>
    <dbReference type="NCBI Taxonomy" id="3408580"/>
    <lineage>
        <taxon>Bacteria</taxon>
        <taxon>Bacillati</taxon>
        <taxon>Bacillota</taxon>
        <taxon>Clostridia</taxon>
        <taxon>Peptostreptococcales</taxon>
        <taxon>Anaerovoracaceae</taxon>
        <taxon>Anoxybacterium</taxon>
    </lineage>
</organism>
<protein>
    <submittedName>
        <fullName evidence="1">Uncharacterized protein</fullName>
    </submittedName>
</protein>
<dbReference type="EMBL" id="CP042469">
    <property type="protein sequence ID" value="QOX62183.1"/>
    <property type="molecule type" value="Genomic_DNA"/>
</dbReference>
<name>A0ACD1A717_9FIRM</name>
<accession>A0ACD1A717</accession>
<keyword evidence="2" id="KW-1185">Reference proteome</keyword>
<evidence type="ECO:0000313" key="2">
    <source>
        <dbReference type="Proteomes" id="UP000594014"/>
    </source>
</evidence>
<evidence type="ECO:0000313" key="1">
    <source>
        <dbReference type="EMBL" id="QOX62183.1"/>
    </source>
</evidence>
<dbReference type="Proteomes" id="UP000594014">
    <property type="component" value="Chromosome"/>
</dbReference>
<sequence>MEDYYCPDCGDKLERISGCGTVGYMCDTCKHLVSKSKILTKQELEALKESPDHKENGSN</sequence>